<name>A0ABY4S200_AQUTE</name>
<dbReference type="InterPro" id="IPR053716">
    <property type="entry name" value="Flag_assembly_chemotaxis_eff"/>
</dbReference>
<keyword evidence="1" id="KW-0175">Coiled coil</keyword>
<dbReference type="RefSeq" id="WP_250195472.1">
    <property type="nucleotide sequence ID" value="NZ_CP097635.1"/>
</dbReference>
<keyword evidence="3" id="KW-1185">Reference proteome</keyword>
<reference evidence="2" key="1">
    <citation type="submission" date="2022-05" db="EMBL/GenBank/DDBJ databases">
        <title>An RpoN-dependent PEP-CTERM gene is involved in floc formation of an Aquincola tertiaricarbonis strain.</title>
        <authorList>
            <person name="Qiu D."/>
            <person name="Xia M."/>
        </authorList>
    </citation>
    <scope>NUCLEOTIDE SEQUENCE</scope>
    <source>
        <strain evidence="2">RN12</strain>
    </source>
</reference>
<evidence type="ECO:0000313" key="2">
    <source>
        <dbReference type="EMBL" id="URI07207.1"/>
    </source>
</evidence>
<proteinExistence type="predicted"/>
<dbReference type="Proteomes" id="UP001056201">
    <property type="component" value="Chromosome 1"/>
</dbReference>
<evidence type="ECO:0000256" key="1">
    <source>
        <dbReference type="SAM" id="Coils"/>
    </source>
</evidence>
<evidence type="ECO:0000313" key="3">
    <source>
        <dbReference type="Proteomes" id="UP001056201"/>
    </source>
</evidence>
<sequence>MNAPAHDLHDLSQLQRLRQLREEAARRQCAALRQARDEARVAIARRQQTIHELRRDIAAQARHLAGEGASALPQLGRIAAAHREWLDDRLERAEYALIDDEDALEAAEARLAEAEAALRRCSAQCQAVQDLRDDARRRLLRLQDQKLERELEPQRRHPLTGAWA</sequence>
<gene>
    <name evidence="2" type="ORF">MW290_00850</name>
</gene>
<protein>
    <submittedName>
        <fullName evidence="2">Uncharacterized protein</fullName>
    </submittedName>
</protein>
<dbReference type="EMBL" id="CP097635">
    <property type="protein sequence ID" value="URI07207.1"/>
    <property type="molecule type" value="Genomic_DNA"/>
</dbReference>
<feature type="coiled-coil region" evidence="1">
    <location>
        <begin position="90"/>
        <end position="152"/>
    </location>
</feature>
<accession>A0ABY4S200</accession>
<dbReference type="Gene3D" id="1.10.287.1700">
    <property type="match status" value="1"/>
</dbReference>
<organism evidence="2 3">
    <name type="scientific">Aquincola tertiaricarbonis</name>
    <dbReference type="NCBI Taxonomy" id="391953"/>
    <lineage>
        <taxon>Bacteria</taxon>
        <taxon>Pseudomonadati</taxon>
        <taxon>Pseudomonadota</taxon>
        <taxon>Betaproteobacteria</taxon>
        <taxon>Burkholderiales</taxon>
        <taxon>Sphaerotilaceae</taxon>
        <taxon>Aquincola</taxon>
    </lineage>
</organism>